<dbReference type="Gene3D" id="3.40.50.2300">
    <property type="match status" value="1"/>
</dbReference>
<dbReference type="Pfam" id="PF00072">
    <property type="entry name" value="Response_reg"/>
    <property type="match status" value="1"/>
</dbReference>
<dbReference type="SMART" id="SM00448">
    <property type="entry name" value="REC"/>
    <property type="match status" value="1"/>
</dbReference>
<dbReference type="Proteomes" id="UP000480178">
    <property type="component" value="Chromosome"/>
</dbReference>
<dbReference type="InterPro" id="IPR001789">
    <property type="entry name" value="Sig_transdc_resp-reg_receiver"/>
</dbReference>
<dbReference type="SUPFAM" id="SSF52172">
    <property type="entry name" value="CheY-like"/>
    <property type="match status" value="1"/>
</dbReference>
<dbReference type="AlphaFoldDB" id="A0A6C0GS72"/>
<accession>A0A6C0GS72</accession>
<dbReference type="PANTHER" id="PTHR44520:SF2">
    <property type="entry name" value="RESPONSE REGULATOR RCP1"/>
    <property type="match status" value="1"/>
</dbReference>
<dbReference type="GO" id="GO:0000160">
    <property type="term" value="P:phosphorelay signal transduction system"/>
    <property type="evidence" value="ECO:0007669"/>
    <property type="project" value="InterPro"/>
</dbReference>
<name>A0A6C0GS72_9BACT</name>
<sequence>MKQFNKVLLVEDEEIDAFLSKTILLQMGIAKEIVLCKNAEQALSYINSLPKENASTQEDVDLILLDIRMPGMDGFEFLQELRETYQQNYTVIMLSSSEDTSDITKAAQFQAGYYLVKPLTIDKVRKMVTRCFAPLTSSKKQA</sequence>
<gene>
    <name evidence="3" type="ORF">GXP67_31865</name>
</gene>
<keyword evidence="4" id="KW-1185">Reference proteome</keyword>
<keyword evidence="1" id="KW-0597">Phosphoprotein</keyword>
<dbReference type="EMBL" id="CP048222">
    <property type="protein sequence ID" value="QHT70919.1"/>
    <property type="molecule type" value="Genomic_DNA"/>
</dbReference>
<evidence type="ECO:0000313" key="4">
    <source>
        <dbReference type="Proteomes" id="UP000480178"/>
    </source>
</evidence>
<evidence type="ECO:0000313" key="3">
    <source>
        <dbReference type="EMBL" id="QHT70919.1"/>
    </source>
</evidence>
<protein>
    <submittedName>
        <fullName evidence="3">Response regulator</fullName>
    </submittedName>
</protein>
<feature type="modified residue" description="4-aspartylphosphate" evidence="1">
    <location>
        <position position="66"/>
    </location>
</feature>
<organism evidence="3 4">
    <name type="scientific">Rhodocytophaga rosea</name>
    <dbReference type="NCBI Taxonomy" id="2704465"/>
    <lineage>
        <taxon>Bacteria</taxon>
        <taxon>Pseudomonadati</taxon>
        <taxon>Bacteroidota</taxon>
        <taxon>Cytophagia</taxon>
        <taxon>Cytophagales</taxon>
        <taxon>Rhodocytophagaceae</taxon>
        <taxon>Rhodocytophaga</taxon>
    </lineage>
</organism>
<reference evidence="3 4" key="1">
    <citation type="submission" date="2020-01" db="EMBL/GenBank/DDBJ databases">
        <authorList>
            <person name="Kim M.K."/>
        </authorList>
    </citation>
    <scope>NUCLEOTIDE SEQUENCE [LARGE SCALE GENOMIC DNA]</scope>
    <source>
        <strain evidence="3 4">172606-1</strain>
    </source>
</reference>
<dbReference type="RefSeq" id="WP_162446863.1">
    <property type="nucleotide sequence ID" value="NZ_CP048222.1"/>
</dbReference>
<evidence type="ECO:0000256" key="1">
    <source>
        <dbReference type="PROSITE-ProRule" id="PRU00169"/>
    </source>
</evidence>
<dbReference type="PANTHER" id="PTHR44520">
    <property type="entry name" value="RESPONSE REGULATOR RCP1-RELATED"/>
    <property type="match status" value="1"/>
</dbReference>
<evidence type="ECO:0000259" key="2">
    <source>
        <dbReference type="PROSITE" id="PS50110"/>
    </source>
</evidence>
<dbReference type="InterPro" id="IPR011006">
    <property type="entry name" value="CheY-like_superfamily"/>
</dbReference>
<dbReference type="KEGG" id="rhoz:GXP67_31865"/>
<proteinExistence type="predicted"/>
<dbReference type="PROSITE" id="PS50110">
    <property type="entry name" value="RESPONSE_REGULATORY"/>
    <property type="match status" value="1"/>
</dbReference>
<feature type="domain" description="Response regulatory" evidence="2">
    <location>
        <begin position="6"/>
        <end position="132"/>
    </location>
</feature>
<dbReference type="InterPro" id="IPR052893">
    <property type="entry name" value="TCS_response_regulator"/>
</dbReference>